<dbReference type="Proteomes" id="UP001267290">
    <property type="component" value="Unassembled WGS sequence"/>
</dbReference>
<evidence type="ECO:0008006" key="4">
    <source>
        <dbReference type="Google" id="ProtNLM"/>
    </source>
</evidence>
<feature type="signal peptide" evidence="1">
    <location>
        <begin position="1"/>
        <end position="30"/>
    </location>
</feature>
<organism evidence="2 3">
    <name type="scientific">Paenibacillus qinlingensis</name>
    <dbReference type="NCBI Taxonomy" id="1837343"/>
    <lineage>
        <taxon>Bacteria</taxon>
        <taxon>Bacillati</taxon>
        <taxon>Bacillota</taxon>
        <taxon>Bacilli</taxon>
        <taxon>Bacillales</taxon>
        <taxon>Paenibacillaceae</taxon>
        <taxon>Paenibacillus</taxon>
    </lineage>
</organism>
<dbReference type="PROSITE" id="PS51257">
    <property type="entry name" value="PROKAR_LIPOPROTEIN"/>
    <property type="match status" value="1"/>
</dbReference>
<comment type="caution">
    <text evidence="2">The sequence shown here is derived from an EMBL/GenBank/DDBJ whole genome shotgun (WGS) entry which is preliminary data.</text>
</comment>
<name>A0ABU1NR57_9BACL</name>
<evidence type="ECO:0000313" key="3">
    <source>
        <dbReference type="Proteomes" id="UP001267290"/>
    </source>
</evidence>
<accession>A0ABU1NR57</accession>
<dbReference type="RefSeq" id="WP_310224300.1">
    <property type="nucleotide sequence ID" value="NZ_JAVDSB010000001.1"/>
</dbReference>
<keyword evidence="1" id="KW-0732">Signal</keyword>
<reference evidence="2 3" key="1">
    <citation type="submission" date="2023-07" db="EMBL/GenBank/DDBJ databases">
        <title>Sorghum-associated microbial communities from plants grown in Nebraska, USA.</title>
        <authorList>
            <person name="Schachtman D."/>
        </authorList>
    </citation>
    <scope>NUCLEOTIDE SEQUENCE [LARGE SCALE GENOMIC DNA]</scope>
    <source>
        <strain evidence="2 3">CC258</strain>
    </source>
</reference>
<gene>
    <name evidence="2" type="ORF">J2736_001155</name>
</gene>
<proteinExistence type="predicted"/>
<evidence type="ECO:0000313" key="2">
    <source>
        <dbReference type="EMBL" id="MDR6549972.1"/>
    </source>
</evidence>
<dbReference type="Pfam" id="PF11518">
    <property type="entry name" value="DUF3221"/>
    <property type="match status" value="1"/>
</dbReference>
<feature type="chain" id="PRO_5047336328" description="DUF3221 domain-containing protein" evidence="1">
    <location>
        <begin position="31"/>
        <end position="291"/>
    </location>
</feature>
<evidence type="ECO:0000256" key="1">
    <source>
        <dbReference type="SAM" id="SignalP"/>
    </source>
</evidence>
<keyword evidence="3" id="KW-1185">Reference proteome</keyword>
<dbReference type="EMBL" id="JAVDSB010000001">
    <property type="protein sequence ID" value="MDR6549972.1"/>
    <property type="molecule type" value="Genomic_DNA"/>
</dbReference>
<sequence length="291" mass="32498">MMDKRRYWFPLICCMMLVTVLISGCGNQQASPKKAQSFSIEDLQKYASQLITLEAVFEKHQVKPQSTYGTDKGVFLEVRRVGEHDKTLSDAEKSKFKQAIFKAVGAEFPLNITVYAIDEQSGTKGKITAIDGKGRFLVVKTDKFINQEKKMPDATWYAMSDDAVIMYEGKKFNVTDMQIGSSVTVWSEGMMLTSYPGQTTGLRLQINTLDDGLGDLSGKVTSVTTSGEGVNLERMLDVDGVKYRMFPFTQVWKDGVLIEAATMKEGDHVKLWFAGYEIGPEKMVTKVVITN</sequence>
<dbReference type="InterPro" id="IPR021598">
    <property type="entry name" value="DUF3221"/>
</dbReference>
<protein>
    <recommendedName>
        <fullName evidence="4">DUF3221 domain-containing protein</fullName>
    </recommendedName>
</protein>